<dbReference type="SMART" id="SM00487">
    <property type="entry name" value="DEXDc"/>
    <property type="match status" value="1"/>
</dbReference>
<keyword evidence="10" id="KW-0238">DNA-binding</keyword>
<keyword evidence="13" id="KW-1185">Reference proteome</keyword>
<dbReference type="CDD" id="cd18030">
    <property type="entry name" value="DEXHc_RE_I_HsdR"/>
    <property type="match status" value="1"/>
</dbReference>
<evidence type="ECO:0000256" key="5">
    <source>
        <dbReference type="ARBA" id="ARBA00022741"/>
    </source>
</evidence>
<dbReference type="CDD" id="cd22332">
    <property type="entry name" value="HsdR_N"/>
    <property type="match status" value="1"/>
</dbReference>
<dbReference type="InterPro" id="IPR004473">
    <property type="entry name" value="Restrct_endonuc_typeI_HsdR"/>
</dbReference>
<evidence type="ECO:0000313" key="13">
    <source>
        <dbReference type="Proteomes" id="UP000509594"/>
    </source>
</evidence>
<dbReference type="CDD" id="cd18800">
    <property type="entry name" value="SF2_C_EcoR124I-like"/>
    <property type="match status" value="1"/>
</dbReference>
<dbReference type="Pfam" id="PF11867">
    <property type="entry name" value="T1RH-like_C"/>
    <property type="match status" value="1"/>
</dbReference>
<name>A0A7D5E828_9EURY</name>
<keyword evidence="6" id="KW-0680">Restriction system</keyword>
<dbReference type="GO" id="GO:0120545">
    <property type="term" value="F:nucleic acid conformation isomerase activity"/>
    <property type="evidence" value="ECO:0007669"/>
    <property type="project" value="UniProtKB-ARBA"/>
</dbReference>
<dbReference type="GO" id="GO:0005524">
    <property type="term" value="F:ATP binding"/>
    <property type="evidence" value="ECO:0007669"/>
    <property type="project" value="UniProtKB-KW"/>
</dbReference>
<dbReference type="PANTHER" id="PTHR30195:SF15">
    <property type="entry name" value="TYPE I RESTRICTION ENZYME HINDI ENDONUCLEASE SUBUNIT"/>
    <property type="match status" value="1"/>
</dbReference>
<evidence type="ECO:0000256" key="8">
    <source>
        <dbReference type="ARBA" id="ARBA00022801"/>
    </source>
</evidence>
<keyword evidence="7 12" id="KW-0255">Endonuclease</keyword>
<dbReference type="GO" id="GO:0009307">
    <property type="term" value="P:DNA restriction-modification system"/>
    <property type="evidence" value="ECO:0007669"/>
    <property type="project" value="UniProtKB-KW"/>
</dbReference>
<evidence type="ECO:0000256" key="7">
    <source>
        <dbReference type="ARBA" id="ARBA00022759"/>
    </source>
</evidence>
<dbReference type="InterPro" id="IPR027417">
    <property type="entry name" value="P-loop_NTPase"/>
</dbReference>
<keyword evidence="4" id="KW-0540">Nuclease</keyword>
<keyword evidence="9" id="KW-0067">ATP-binding</keyword>
<dbReference type="REBASE" id="407557">
    <property type="entry name" value="Mzi21339ORF7335P"/>
</dbReference>
<organism evidence="12 13">
    <name type="scientific">Methanolobus zinderi</name>
    <dbReference type="NCBI Taxonomy" id="536044"/>
    <lineage>
        <taxon>Archaea</taxon>
        <taxon>Methanobacteriati</taxon>
        <taxon>Methanobacteriota</taxon>
        <taxon>Stenosarchaea group</taxon>
        <taxon>Methanomicrobia</taxon>
        <taxon>Methanosarcinales</taxon>
        <taxon>Methanosarcinaceae</taxon>
        <taxon>Methanolobus</taxon>
    </lineage>
</organism>
<evidence type="ECO:0000256" key="3">
    <source>
        <dbReference type="ARBA" id="ARBA00012654"/>
    </source>
</evidence>
<dbReference type="OrthoDB" id="11429at2157"/>
<dbReference type="Gene3D" id="3.40.50.300">
    <property type="entry name" value="P-loop containing nucleotide triphosphate hydrolases"/>
    <property type="match status" value="3"/>
</dbReference>
<dbReference type="AlphaFoldDB" id="A0A7D5E828"/>
<dbReference type="SUPFAM" id="SSF52540">
    <property type="entry name" value="P-loop containing nucleoside triphosphate hydrolases"/>
    <property type="match status" value="2"/>
</dbReference>
<dbReference type="NCBIfam" id="TIGR00348">
    <property type="entry name" value="hsdR"/>
    <property type="match status" value="1"/>
</dbReference>
<dbReference type="GeneID" id="55821468"/>
<dbReference type="InterPro" id="IPR051268">
    <property type="entry name" value="Type-I_R_enzyme_R_subunit"/>
</dbReference>
<evidence type="ECO:0000259" key="11">
    <source>
        <dbReference type="PROSITE" id="PS51192"/>
    </source>
</evidence>
<evidence type="ECO:0000256" key="1">
    <source>
        <dbReference type="ARBA" id="ARBA00000851"/>
    </source>
</evidence>
<dbReference type="Proteomes" id="UP000509594">
    <property type="component" value="Chromosome"/>
</dbReference>
<dbReference type="GO" id="GO:0009035">
    <property type="term" value="F:type I site-specific deoxyribonuclease activity"/>
    <property type="evidence" value="ECO:0007669"/>
    <property type="project" value="UniProtKB-EC"/>
</dbReference>
<keyword evidence="5" id="KW-0547">Nucleotide-binding</keyword>
<dbReference type="InterPro" id="IPR040980">
    <property type="entry name" value="SWI2_SNF2"/>
</dbReference>
<proteinExistence type="inferred from homology"/>
<evidence type="ECO:0000256" key="10">
    <source>
        <dbReference type="ARBA" id="ARBA00023125"/>
    </source>
</evidence>
<comment type="similarity">
    <text evidence="2">Belongs to the HsdR family.</text>
</comment>
<sequence>MSCIVSESEVEEAALEILTELGYGYFYGPDIAPETPDSQRVTYSDVFLIERLRAAIATLNPHIPSPAREEALKKVVRTESQDLIHSNQVFHNMLVNGVDVEYRNNEGEVVYDKVWLFDFKEYCNNEYIAVNQFTVVENRNNRRPDIVLFINGLPLVVMELKRPEDDSEYEDDDLIWTAYNQFQTYKDEIPSLFRYNAFLIISDGQEARAGTITSSRQWFTSWKTIDGENTADFLIPEMEVLLKGMCNKDVILDLVQNFMVFEGDHGPIIKKLARYHQYHAVNKAVQKTIEASRPDGDRRCGVIWHTQGSGKSLSMIFYAGKLVVDMDNPTIVVITDRNDLDGQLFESFARCSSLLRQHPVQANTGAELRDLLSVASGGIVFTTIQKFLPENSEDSFPALTERSNVIVIADEAHRSQYGLEMKMSQKDDEARFSYGFAKHMRDALPNASFIGFTGTPIEFDDRNTPAIFGDYIDIYDIEQAVKDGVTVKIFYENRLSRIDIVAEARDTLDTQFALLTEDREEYESEKLKSRWSRLDAVVGSKSNLKKLAADIIPHFESRVATLEGKGMIVCMNRRTCVDLYNEIIALRPNWHDDDDLKGAVKVIITGSAADEKSMQPHIRSKSKRMKIRDRMQDPDDPLKIVIVCDMWLTGFDAPCLHTMYFIKWLKGHTLMQAIARVNRVFKDKPGGLIVDYVGLLYDLKYAMANYTRSGGRGKPADLKDEAVDLMLEKYEIVRDMFHGFNYRRILTASPKEKLTIVREGADFILSLGRTEQQSKHERKRFIQHVTELSKAFALSKPHAQADLIRDEVGYFQAVRSILVKIDRKTTTSKYEVNSAIKELVSRSVVSEEIIDVFDIVGIKKPDISILSEDFLTEVRDLPQKNLAYEVLKKLLNDEIRIRQRKNLVKSKSFAEMLQRAVNEYKNRGIDTVQVIEELIELAKKIRDSDKHNEELGLNAEEIAFYDALAANDSAVDVLGDETLRLMAIELVGIIRNNATIDWTVRKNIQAKMRVSVKKLLKKYGYPPDMQILATKNILEQAELMCSDIVATA</sequence>
<dbReference type="InterPro" id="IPR014001">
    <property type="entry name" value="Helicase_ATP-bd"/>
</dbReference>
<dbReference type="EC" id="3.1.21.3" evidence="3"/>
<dbReference type="Pfam" id="PF18766">
    <property type="entry name" value="SWI2_SNF2"/>
    <property type="match status" value="1"/>
</dbReference>
<protein>
    <recommendedName>
        <fullName evidence="3">type I site-specific deoxyribonuclease</fullName>
        <ecNumber evidence="3">3.1.21.3</ecNumber>
    </recommendedName>
</protein>
<evidence type="ECO:0000256" key="2">
    <source>
        <dbReference type="ARBA" id="ARBA00008598"/>
    </source>
</evidence>
<evidence type="ECO:0000256" key="4">
    <source>
        <dbReference type="ARBA" id="ARBA00022722"/>
    </source>
</evidence>
<evidence type="ECO:0000256" key="6">
    <source>
        <dbReference type="ARBA" id="ARBA00022747"/>
    </source>
</evidence>
<evidence type="ECO:0000256" key="9">
    <source>
        <dbReference type="ARBA" id="ARBA00022840"/>
    </source>
</evidence>
<feature type="domain" description="Helicase ATP-binding" evidence="11">
    <location>
        <begin position="292"/>
        <end position="474"/>
    </location>
</feature>
<dbReference type="KEGG" id="mzi:HWN40_07295"/>
<dbReference type="Gene3D" id="3.90.1570.50">
    <property type="match status" value="1"/>
</dbReference>
<keyword evidence="8" id="KW-0378">Hydrolase</keyword>
<dbReference type="PROSITE" id="PS51192">
    <property type="entry name" value="HELICASE_ATP_BIND_1"/>
    <property type="match status" value="1"/>
</dbReference>
<accession>A0A7D5E828</accession>
<comment type="catalytic activity">
    <reaction evidence="1">
        <text>Endonucleolytic cleavage of DNA to give random double-stranded fragments with terminal 5'-phosphates, ATP is simultaneously hydrolyzed.</text>
        <dbReference type="EC" id="3.1.21.3"/>
    </reaction>
</comment>
<dbReference type="PANTHER" id="PTHR30195">
    <property type="entry name" value="TYPE I SITE-SPECIFIC DEOXYRIBONUCLEASE PROTEIN SUBUNIT M AND R"/>
    <property type="match status" value="1"/>
</dbReference>
<dbReference type="RefSeq" id="WP_176965115.1">
    <property type="nucleotide sequence ID" value="NZ_CP058215.1"/>
</dbReference>
<reference evidence="12 13" key="1">
    <citation type="submission" date="2020-06" db="EMBL/GenBank/DDBJ databases">
        <title>Methanolobus halotolerans sp. nov., isolated from a saline lake Tus in Siberia.</title>
        <authorList>
            <person name="Shen Y."/>
            <person name="Chen S.-C."/>
            <person name="Lai M.-C."/>
            <person name="Huang H.-H."/>
            <person name="Chiu H.-H."/>
            <person name="Tang S.-L."/>
            <person name="Rogozin D.Y."/>
            <person name="Degermendzhy A.G."/>
        </authorList>
    </citation>
    <scope>NUCLEOTIDE SEQUENCE [LARGE SCALE GENOMIC DNA]</scope>
    <source>
        <strain evidence="12 13">DSM 21339</strain>
    </source>
</reference>
<dbReference type="InterPro" id="IPR007409">
    <property type="entry name" value="Restrct_endonuc_type1_HsdR_N"/>
</dbReference>
<gene>
    <name evidence="12" type="ORF">HWN40_07295</name>
</gene>
<dbReference type="Pfam" id="PF04313">
    <property type="entry name" value="HSDR_N"/>
    <property type="match status" value="1"/>
</dbReference>
<dbReference type="InterPro" id="IPR021810">
    <property type="entry name" value="T1RH-like_C"/>
</dbReference>
<dbReference type="GO" id="GO:0003677">
    <property type="term" value="F:DNA binding"/>
    <property type="evidence" value="ECO:0007669"/>
    <property type="project" value="UniProtKB-KW"/>
</dbReference>
<dbReference type="InterPro" id="IPR055180">
    <property type="entry name" value="HsdR_RecA-like_helicase_dom_2"/>
</dbReference>
<evidence type="ECO:0000313" key="12">
    <source>
        <dbReference type="EMBL" id="QLC50059.1"/>
    </source>
</evidence>
<dbReference type="EMBL" id="CP058215">
    <property type="protein sequence ID" value="QLC50059.1"/>
    <property type="molecule type" value="Genomic_DNA"/>
</dbReference>
<dbReference type="Pfam" id="PF22679">
    <property type="entry name" value="T1R_D3-like"/>
    <property type="match status" value="1"/>
</dbReference>